<name>A0A0P1B6N0_PLAHL</name>
<dbReference type="Proteomes" id="UP000054928">
    <property type="component" value="Unassembled WGS sequence"/>
</dbReference>
<dbReference type="AlphaFoldDB" id="A0A0P1B6N0"/>
<accession>A0A0P1B6N0</accession>
<sequence>MCSADFTGKTLALDAQETYEYQLTTGLETMSVAPITSSDTPPSPYVICSVLTPDDEENPDLRVNVSGGGGSPVTKFLAEWIDILHHCPDLNNQDSVRFYTSALSAPTSQDTMTQKLKNLPNVGNVTVTRDGCTIKNQGTRIVTFLSELGVMPTLTYTSRLYAVGGKVTLHATAGGSNGRSKRSRRLSLNCQQHISQWKNEL</sequence>
<keyword evidence="2" id="KW-1185">Reference proteome</keyword>
<organism evidence="1 2">
    <name type="scientific">Plasmopara halstedii</name>
    <name type="common">Downy mildew of sunflower</name>
    <dbReference type="NCBI Taxonomy" id="4781"/>
    <lineage>
        <taxon>Eukaryota</taxon>
        <taxon>Sar</taxon>
        <taxon>Stramenopiles</taxon>
        <taxon>Oomycota</taxon>
        <taxon>Peronosporomycetes</taxon>
        <taxon>Peronosporales</taxon>
        <taxon>Peronosporaceae</taxon>
        <taxon>Plasmopara</taxon>
    </lineage>
</organism>
<dbReference type="RefSeq" id="XP_024585797.1">
    <property type="nucleotide sequence ID" value="XM_024720616.1"/>
</dbReference>
<evidence type="ECO:0000313" key="2">
    <source>
        <dbReference type="Proteomes" id="UP000054928"/>
    </source>
</evidence>
<reference evidence="2" key="1">
    <citation type="submission" date="2014-09" db="EMBL/GenBank/DDBJ databases">
        <authorList>
            <person name="Sharma Rahul"/>
            <person name="Thines Marco"/>
        </authorList>
    </citation>
    <scope>NUCLEOTIDE SEQUENCE [LARGE SCALE GENOMIC DNA]</scope>
</reference>
<protein>
    <submittedName>
        <fullName evidence="1">PROTEIN R07E4.1, ISOFORM A</fullName>
    </submittedName>
</protein>
<proteinExistence type="predicted"/>
<evidence type="ECO:0000313" key="1">
    <source>
        <dbReference type="EMBL" id="CEG49428.1"/>
    </source>
</evidence>
<dbReference type="EMBL" id="CCYD01003055">
    <property type="protein sequence ID" value="CEG49428.1"/>
    <property type="molecule type" value="Genomic_DNA"/>
</dbReference>
<dbReference type="GeneID" id="36402247"/>